<sequence length="165" mass="18558">MGQYLARLWRYGLLLSRQRHVAEDLVQATCVRALERAGQFVPGMRMDRWLLSIMHSIWLNEVRARRVRLGQGAVDADVALSVDGEHAAHTHVLAAQVIRRVAALPETQRETLYLAYVEGLSCREVAEVLQVPIGTVMSRLATARLKLAEYPPLHSVPSNINGERR</sequence>
<dbReference type="PANTHER" id="PTHR43133:SF25">
    <property type="entry name" value="RNA POLYMERASE SIGMA FACTOR RFAY-RELATED"/>
    <property type="match status" value="1"/>
</dbReference>
<feature type="domain" description="RNA polymerase sigma factor 70 region 4 type 2" evidence="6">
    <location>
        <begin position="96"/>
        <end position="147"/>
    </location>
</feature>
<gene>
    <name evidence="7" type="ORF">SAMN05216222_5602</name>
</gene>
<dbReference type="STRING" id="1148509.SAMN05216222_5602"/>
<evidence type="ECO:0000256" key="4">
    <source>
        <dbReference type="ARBA" id="ARBA00023163"/>
    </source>
</evidence>
<dbReference type="AlphaFoldDB" id="A0A1H2BY74"/>
<dbReference type="Gene3D" id="1.10.10.10">
    <property type="entry name" value="Winged helix-like DNA-binding domain superfamily/Winged helix DNA-binding domain"/>
    <property type="match status" value="1"/>
</dbReference>
<dbReference type="InterPro" id="IPR039425">
    <property type="entry name" value="RNA_pol_sigma-70-like"/>
</dbReference>
<proteinExistence type="inferred from homology"/>
<dbReference type="InterPro" id="IPR013249">
    <property type="entry name" value="RNA_pol_sigma70_r4_t2"/>
</dbReference>
<dbReference type="RefSeq" id="WP_167370458.1">
    <property type="nucleotide sequence ID" value="NZ_LT629762.1"/>
</dbReference>
<evidence type="ECO:0000313" key="8">
    <source>
        <dbReference type="Proteomes" id="UP000198481"/>
    </source>
</evidence>
<dbReference type="GO" id="GO:0006352">
    <property type="term" value="P:DNA-templated transcription initiation"/>
    <property type="evidence" value="ECO:0007669"/>
    <property type="project" value="InterPro"/>
</dbReference>
<dbReference type="SUPFAM" id="SSF88946">
    <property type="entry name" value="Sigma2 domain of RNA polymerase sigma factors"/>
    <property type="match status" value="1"/>
</dbReference>
<evidence type="ECO:0000259" key="5">
    <source>
        <dbReference type="Pfam" id="PF04542"/>
    </source>
</evidence>
<dbReference type="GO" id="GO:0016987">
    <property type="term" value="F:sigma factor activity"/>
    <property type="evidence" value="ECO:0007669"/>
    <property type="project" value="UniProtKB-KW"/>
</dbReference>
<comment type="similarity">
    <text evidence="1">Belongs to the sigma-70 factor family. ECF subfamily.</text>
</comment>
<dbReference type="InterPro" id="IPR007627">
    <property type="entry name" value="RNA_pol_sigma70_r2"/>
</dbReference>
<reference evidence="7 8" key="1">
    <citation type="submission" date="2016-10" db="EMBL/GenBank/DDBJ databases">
        <authorList>
            <person name="de Groot N.N."/>
        </authorList>
    </citation>
    <scope>NUCLEOTIDE SEQUENCE [LARGE SCALE GENOMIC DNA]</scope>
    <source>
        <strain evidence="7 8">LMG 26867</strain>
    </source>
</reference>
<dbReference type="InterPro" id="IPR036388">
    <property type="entry name" value="WH-like_DNA-bd_sf"/>
</dbReference>
<evidence type="ECO:0000256" key="1">
    <source>
        <dbReference type="ARBA" id="ARBA00010641"/>
    </source>
</evidence>
<dbReference type="Gene3D" id="1.10.1740.10">
    <property type="match status" value="1"/>
</dbReference>
<dbReference type="Proteomes" id="UP000198481">
    <property type="component" value="Chromosome I"/>
</dbReference>
<keyword evidence="3" id="KW-0731">Sigma factor</keyword>
<dbReference type="NCBIfam" id="TIGR02937">
    <property type="entry name" value="sigma70-ECF"/>
    <property type="match status" value="1"/>
</dbReference>
<protein>
    <submittedName>
        <fullName evidence="7">RNA polymerase sigma-70 factor, ECF subfamily</fullName>
    </submittedName>
</protein>
<organism evidence="7 8">
    <name type="scientific">Pseudomonas prosekii</name>
    <dbReference type="NCBI Taxonomy" id="1148509"/>
    <lineage>
        <taxon>Bacteria</taxon>
        <taxon>Pseudomonadati</taxon>
        <taxon>Pseudomonadota</taxon>
        <taxon>Gammaproteobacteria</taxon>
        <taxon>Pseudomonadales</taxon>
        <taxon>Pseudomonadaceae</taxon>
        <taxon>Pseudomonas</taxon>
    </lineage>
</organism>
<dbReference type="InterPro" id="IPR013324">
    <property type="entry name" value="RNA_pol_sigma_r3/r4-like"/>
</dbReference>
<dbReference type="InterPro" id="IPR013325">
    <property type="entry name" value="RNA_pol_sigma_r2"/>
</dbReference>
<evidence type="ECO:0000313" key="7">
    <source>
        <dbReference type="EMBL" id="SDT63103.1"/>
    </source>
</evidence>
<dbReference type="SUPFAM" id="SSF88659">
    <property type="entry name" value="Sigma3 and sigma4 domains of RNA polymerase sigma factors"/>
    <property type="match status" value="1"/>
</dbReference>
<dbReference type="Pfam" id="PF08281">
    <property type="entry name" value="Sigma70_r4_2"/>
    <property type="match status" value="1"/>
</dbReference>
<dbReference type="GO" id="GO:0003677">
    <property type="term" value="F:DNA binding"/>
    <property type="evidence" value="ECO:0007669"/>
    <property type="project" value="InterPro"/>
</dbReference>
<dbReference type="CDD" id="cd06171">
    <property type="entry name" value="Sigma70_r4"/>
    <property type="match status" value="1"/>
</dbReference>
<evidence type="ECO:0000256" key="3">
    <source>
        <dbReference type="ARBA" id="ARBA00023082"/>
    </source>
</evidence>
<dbReference type="PANTHER" id="PTHR43133">
    <property type="entry name" value="RNA POLYMERASE ECF-TYPE SIGMA FACTO"/>
    <property type="match status" value="1"/>
</dbReference>
<feature type="domain" description="RNA polymerase sigma-70 region 2" evidence="5">
    <location>
        <begin position="3"/>
        <end position="66"/>
    </location>
</feature>
<dbReference type="EMBL" id="LT629762">
    <property type="protein sequence ID" value="SDT63103.1"/>
    <property type="molecule type" value="Genomic_DNA"/>
</dbReference>
<dbReference type="InterPro" id="IPR014284">
    <property type="entry name" value="RNA_pol_sigma-70_dom"/>
</dbReference>
<name>A0A1H2BY74_9PSED</name>
<keyword evidence="4" id="KW-0804">Transcription</keyword>
<evidence type="ECO:0000256" key="2">
    <source>
        <dbReference type="ARBA" id="ARBA00023015"/>
    </source>
</evidence>
<accession>A0A1H2BY74</accession>
<keyword evidence="2" id="KW-0805">Transcription regulation</keyword>
<dbReference type="Pfam" id="PF04542">
    <property type="entry name" value="Sigma70_r2"/>
    <property type="match status" value="1"/>
</dbReference>
<evidence type="ECO:0000259" key="6">
    <source>
        <dbReference type="Pfam" id="PF08281"/>
    </source>
</evidence>